<feature type="compositionally biased region" description="Low complexity" evidence="1">
    <location>
        <begin position="152"/>
        <end position="163"/>
    </location>
</feature>
<feature type="compositionally biased region" description="Basic residues" evidence="1">
    <location>
        <begin position="35"/>
        <end position="58"/>
    </location>
</feature>
<reference evidence="2" key="1">
    <citation type="journal article" date="2023" name="Science">
        <title>Genome structures resolve the early diversification of teleost fishes.</title>
        <authorList>
            <person name="Parey E."/>
            <person name="Louis A."/>
            <person name="Montfort J."/>
            <person name="Bouchez O."/>
            <person name="Roques C."/>
            <person name="Iampietro C."/>
            <person name="Lluch J."/>
            <person name="Castinel A."/>
            <person name="Donnadieu C."/>
            <person name="Desvignes T."/>
            <person name="Floi Bucao C."/>
            <person name="Jouanno E."/>
            <person name="Wen M."/>
            <person name="Mejri S."/>
            <person name="Dirks R."/>
            <person name="Jansen H."/>
            <person name="Henkel C."/>
            <person name="Chen W.J."/>
            <person name="Zahm M."/>
            <person name="Cabau C."/>
            <person name="Klopp C."/>
            <person name="Thompson A.W."/>
            <person name="Robinson-Rechavi M."/>
            <person name="Braasch I."/>
            <person name="Lecointre G."/>
            <person name="Bobe J."/>
            <person name="Postlethwait J.H."/>
            <person name="Berthelot C."/>
            <person name="Roest Crollius H."/>
            <person name="Guiguen Y."/>
        </authorList>
    </citation>
    <scope>NUCLEOTIDE SEQUENCE</scope>
    <source>
        <strain evidence="2">Concon-B</strain>
    </source>
</reference>
<feature type="region of interest" description="Disordered" evidence="1">
    <location>
        <begin position="1"/>
        <end position="224"/>
    </location>
</feature>
<protein>
    <submittedName>
        <fullName evidence="2">Uncharacterized protein</fullName>
    </submittedName>
</protein>
<proteinExistence type="predicted"/>
<dbReference type="Proteomes" id="UP001152803">
    <property type="component" value="Unassembled WGS sequence"/>
</dbReference>
<evidence type="ECO:0000313" key="3">
    <source>
        <dbReference type="Proteomes" id="UP001152803"/>
    </source>
</evidence>
<evidence type="ECO:0000313" key="2">
    <source>
        <dbReference type="EMBL" id="KAJ8284456.1"/>
    </source>
</evidence>
<dbReference type="EMBL" id="JAFJMO010000002">
    <property type="protein sequence ID" value="KAJ8284456.1"/>
    <property type="molecule type" value="Genomic_DNA"/>
</dbReference>
<accession>A0A9Q1DZ09</accession>
<comment type="caution">
    <text evidence="2">The sequence shown here is derived from an EMBL/GenBank/DDBJ whole genome shotgun (WGS) entry which is preliminary data.</text>
</comment>
<sequence>MKEADDPSPPLPPSQRTPESRPFYPAVPRVGCSRRSGHSARSASRHVARRASRRKRQTGSKPPGHDGRPPLRAQKAAALGPLGITSTGGRGTASEHHVTSRHAPRGITAATFAQWEERKDPITTTPAHPPGLQPHNRPASPPTPAHPPASQPPDSTSQTSPPSRGLHSANSRKARRPHPPPLRLGRGGPGANGNGERPAPSATELAGLPPARVLDGGLTEPQTL</sequence>
<feature type="compositionally biased region" description="Pro residues" evidence="1">
    <location>
        <begin position="139"/>
        <end position="151"/>
    </location>
</feature>
<name>A0A9Q1DZ09_CONCO</name>
<organism evidence="2 3">
    <name type="scientific">Conger conger</name>
    <name type="common">Conger eel</name>
    <name type="synonym">Muraena conger</name>
    <dbReference type="NCBI Taxonomy" id="82655"/>
    <lineage>
        <taxon>Eukaryota</taxon>
        <taxon>Metazoa</taxon>
        <taxon>Chordata</taxon>
        <taxon>Craniata</taxon>
        <taxon>Vertebrata</taxon>
        <taxon>Euteleostomi</taxon>
        <taxon>Actinopterygii</taxon>
        <taxon>Neopterygii</taxon>
        <taxon>Teleostei</taxon>
        <taxon>Anguilliformes</taxon>
        <taxon>Congridae</taxon>
        <taxon>Conger</taxon>
    </lineage>
</organism>
<keyword evidence="3" id="KW-1185">Reference proteome</keyword>
<gene>
    <name evidence="2" type="ORF">COCON_G00033060</name>
</gene>
<dbReference type="AlphaFoldDB" id="A0A9Q1DZ09"/>
<evidence type="ECO:0000256" key="1">
    <source>
        <dbReference type="SAM" id="MobiDB-lite"/>
    </source>
</evidence>